<keyword evidence="7" id="KW-0119">Carbohydrate metabolism</keyword>
<dbReference type="SMART" id="SM00633">
    <property type="entry name" value="Glyco_10"/>
    <property type="match status" value="1"/>
</dbReference>
<evidence type="ECO:0000256" key="6">
    <source>
        <dbReference type="ARBA" id="ARBA00022801"/>
    </source>
</evidence>
<dbReference type="EMBL" id="WLCI01000013">
    <property type="protein sequence ID" value="MTB95778.1"/>
    <property type="molecule type" value="Genomic_DNA"/>
</dbReference>
<proteinExistence type="inferred from homology"/>
<evidence type="ECO:0000256" key="8">
    <source>
        <dbReference type="ARBA" id="ARBA00023295"/>
    </source>
</evidence>
<feature type="domain" description="GH10" evidence="11">
    <location>
        <begin position="155"/>
        <end position="486"/>
    </location>
</feature>
<evidence type="ECO:0000256" key="9">
    <source>
        <dbReference type="ARBA" id="ARBA00023326"/>
    </source>
</evidence>
<evidence type="ECO:0000259" key="11">
    <source>
        <dbReference type="PROSITE" id="PS51760"/>
    </source>
</evidence>
<dbReference type="PANTHER" id="PTHR31490:SF88">
    <property type="entry name" value="BETA-XYLANASE"/>
    <property type="match status" value="1"/>
</dbReference>
<reference evidence="12 13" key="1">
    <citation type="submission" date="2019-10" db="EMBL/GenBank/DDBJ databases">
        <title>Nocardioides novel species isolated from the excrement of Marmot.</title>
        <authorList>
            <person name="Zhang G."/>
        </authorList>
    </citation>
    <scope>NUCLEOTIDE SEQUENCE [LARGE SCALE GENOMIC DNA]</scope>
    <source>
        <strain evidence="13">zg-579</strain>
    </source>
</reference>
<keyword evidence="5" id="KW-0732">Signal</keyword>
<keyword evidence="4" id="KW-0858">Xylan degradation</keyword>
<evidence type="ECO:0000313" key="12">
    <source>
        <dbReference type="EMBL" id="MTB95778.1"/>
    </source>
</evidence>
<feature type="compositionally biased region" description="Low complexity" evidence="10">
    <location>
        <begin position="17"/>
        <end position="31"/>
    </location>
</feature>
<keyword evidence="9" id="KW-0624">Polysaccharide degradation</keyword>
<dbReference type="SUPFAM" id="SSF51445">
    <property type="entry name" value="(Trans)glycosidases"/>
    <property type="match status" value="1"/>
</dbReference>
<dbReference type="Proteomes" id="UP000433406">
    <property type="component" value="Unassembled WGS sequence"/>
</dbReference>
<evidence type="ECO:0000256" key="10">
    <source>
        <dbReference type="SAM" id="MobiDB-lite"/>
    </source>
</evidence>
<dbReference type="AlphaFoldDB" id="A0A6I3JCC4"/>
<evidence type="ECO:0000256" key="5">
    <source>
        <dbReference type="ARBA" id="ARBA00022729"/>
    </source>
</evidence>
<name>A0A6I3JCC4_9ACTN</name>
<keyword evidence="8" id="KW-0326">Glycosidase</keyword>
<protein>
    <recommendedName>
        <fullName evidence="3">endo-1,4-beta-xylanase</fullName>
        <ecNumber evidence="3">3.2.1.8</ecNumber>
    </recommendedName>
</protein>
<dbReference type="InterPro" id="IPR017853">
    <property type="entry name" value="GH"/>
</dbReference>
<comment type="similarity">
    <text evidence="2">Belongs to the glycosyl hydrolase 10 (cellulase F) family.</text>
</comment>
<evidence type="ECO:0000256" key="7">
    <source>
        <dbReference type="ARBA" id="ARBA00023277"/>
    </source>
</evidence>
<dbReference type="InterPro" id="IPR044846">
    <property type="entry name" value="GH10"/>
</dbReference>
<feature type="region of interest" description="Disordered" evidence="10">
    <location>
        <begin position="1"/>
        <end position="47"/>
    </location>
</feature>
<dbReference type="PROSITE" id="PS51760">
    <property type="entry name" value="GH10_2"/>
    <property type="match status" value="1"/>
</dbReference>
<dbReference type="EC" id="3.2.1.8" evidence="3"/>
<dbReference type="GO" id="GO:0031176">
    <property type="term" value="F:endo-1,4-beta-xylanase activity"/>
    <property type="evidence" value="ECO:0007669"/>
    <property type="project" value="UniProtKB-EC"/>
</dbReference>
<comment type="catalytic activity">
    <reaction evidence="1">
        <text>Endohydrolysis of (1-&gt;4)-beta-D-xylosidic linkages in xylans.</text>
        <dbReference type="EC" id="3.2.1.8"/>
    </reaction>
</comment>
<evidence type="ECO:0000256" key="3">
    <source>
        <dbReference type="ARBA" id="ARBA00012590"/>
    </source>
</evidence>
<sequence>MPLARVGVRPRDRSVTARAPAPCAADLAGDPAGRRRRPAHLSPTGAAEASVVRRAAGGLAPARARRLRSTQSICVTPVTPPEVPMTVSVPPPRTLPPTRLSGDLHLDRRSLLRGATAGAIGVAAAGASGTVLAGTAEAAAAAKPPPTGRPPLWRQADRKGLVFGSSIATWQLDRNYPKLHAREAGLLFTEDDLLWYQLKPGPDEPLNFEPGDRIIDFAEANDQRVIAAHLAWDEGFGEGWSEDDLWGLSRADAKKLLYGVIRREVQHYRGRADGWIVANEVTDPEEADKHGFRTNVPWYRTIGPGYIARSFHLAEEHDPGALRIINEFGFETVNEWGDRPEPRRRAYLKAIDRLLDQKVPVQAVGIQGHLLADGFHRTFRDKAYRAFLREVADRGLPILITELDVLDEGLPKAPRPRDRKVADVYRHYLDVTLDEPAVKAVIAFGLTDRYTWLEEDQPREDGAPRRPLAFDRSLRPKPAYTAISNAIRHAPVRKRLWRSKKG</sequence>
<evidence type="ECO:0000313" key="13">
    <source>
        <dbReference type="Proteomes" id="UP000433406"/>
    </source>
</evidence>
<evidence type="ECO:0000256" key="4">
    <source>
        <dbReference type="ARBA" id="ARBA00022651"/>
    </source>
</evidence>
<dbReference type="GO" id="GO:0045493">
    <property type="term" value="P:xylan catabolic process"/>
    <property type="evidence" value="ECO:0007669"/>
    <property type="project" value="UniProtKB-KW"/>
</dbReference>
<organism evidence="12 13">
    <name type="scientific">Nocardioides marmotae</name>
    <dbReference type="NCBI Taxonomy" id="2663857"/>
    <lineage>
        <taxon>Bacteria</taxon>
        <taxon>Bacillati</taxon>
        <taxon>Actinomycetota</taxon>
        <taxon>Actinomycetes</taxon>
        <taxon>Propionibacteriales</taxon>
        <taxon>Nocardioidaceae</taxon>
        <taxon>Nocardioides</taxon>
    </lineage>
</organism>
<dbReference type="Gene3D" id="3.20.20.80">
    <property type="entry name" value="Glycosidases"/>
    <property type="match status" value="1"/>
</dbReference>
<gene>
    <name evidence="12" type="ORF">GGQ22_11860</name>
</gene>
<dbReference type="InterPro" id="IPR001000">
    <property type="entry name" value="GH10_dom"/>
</dbReference>
<keyword evidence="6" id="KW-0378">Hydrolase</keyword>
<comment type="caution">
    <text evidence="12">The sequence shown here is derived from an EMBL/GenBank/DDBJ whole genome shotgun (WGS) entry which is preliminary data.</text>
</comment>
<evidence type="ECO:0000256" key="1">
    <source>
        <dbReference type="ARBA" id="ARBA00000681"/>
    </source>
</evidence>
<accession>A0A6I3JCC4</accession>
<dbReference type="PANTHER" id="PTHR31490">
    <property type="entry name" value="GLYCOSYL HYDROLASE"/>
    <property type="match status" value="1"/>
</dbReference>
<keyword evidence="13" id="KW-1185">Reference proteome</keyword>
<evidence type="ECO:0000256" key="2">
    <source>
        <dbReference type="ARBA" id="ARBA00007495"/>
    </source>
</evidence>
<dbReference type="Pfam" id="PF00331">
    <property type="entry name" value="Glyco_hydro_10"/>
    <property type="match status" value="1"/>
</dbReference>